<dbReference type="InterPro" id="IPR017930">
    <property type="entry name" value="Myb_dom"/>
</dbReference>
<name>A0AAV7DVL2_ARIFI</name>
<dbReference type="AlphaFoldDB" id="A0AAV7DVL2"/>
<gene>
    <name evidence="4" type="ORF">H6P81_020857</name>
</gene>
<evidence type="ECO:0000313" key="5">
    <source>
        <dbReference type="Proteomes" id="UP000825729"/>
    </source>
</evidence>
<dbReference type="Proteomes" id="UP000825729">
    <property type="component" value="Unassembled WGS sequence"/>
</dbReference>
<feature type="compositionally biased region" description="Low complexity" evidence="1">
    <location>
        <begin position="430"/>
        <end position="439"/>
    </location>
</feature>
<keyword evidence="5" id="KW-1185">Reference proteome</keyword>
<dbReference type="CDD" id="cd11660">
    <property type="entry name" value="SANT_TRF"/>
    <property type="match status" value="1"/>
</dbReference>
<feature type="region of interest" description="Disordered" evidence="1">
    <location>
        <begin position="528"/>
        <end position="615"/>
    </location>
</feature>
<comment type="caution">
    <text evidence="4">The sequence shown here is derived from an EMBL/GenBank/DDBJ whole genome shotgun (WGS) entry which is preliminary data.</text>
</comment>
<dbReference type="PANTHER" id="PTHR47206">
    <property type="entry name" value="HOMEODOMAIN-LIKE SUPERFAMILY PROTEIN"/>
    <property type="match status" value="1"/>
</dbReference>
<dbReference type="InterPro" id="IPR001005">
    <property type="entry name" value="SANT/Myb"/>
</dbReference>
<feature type="region of interest" description="Disordered" evidence="1">
    <location>
        <begin position="304"/>
        <end position="327"/>
    </location>
</feature>
<dbReference type="PROSITE" id="PS50090">
    <property type="entry name" value="MYB_LIKE"/>
    <property type="match status" value="1"/>
</dbReference>
<dbReference type="Gene3D" id="1.10.10.60">
    <property type="entry name" value="Homeodomain-like"/>
    <property type="match status" value="1"/>
</dbReference>
<evidence type="ECO:0000259" key="2">
    <source>
        <dbReference type="PROSITE" id="PS50090"/>
    </source>
</evidence>
<accession>A0AAV7DVL2</accession>
<feature type="region of interest" description="Disordered" evidence="1">
    <location>
        <begin position="162"/>
        <end position="193"/>
    </location>
</feature>
<feature type="compositionally biased region" description="Polar residues" evidence="1">
    <location>
        <begin position="162"/>
        <end position="188"/>
    </location>
</feature>
<evidence type="ECO:0000256" key="1">
    <source>
        <dbReference type="SAM" id="MobiDB-lite"/>
    </source>
</evidence>
<dbReference type="SMART" id="SM00717">
    <property type="entry name" value="SANT"/>
    <property type="match status" value="1"/>
</dbReference>
<feature type="compositionally biased region" description="Polar residues" evidence="1">
    <location>
        <begin position="410"/>
        <end position="426"/>
    </location>
</feature>
<organism evidence="4 5">
    <name type="scientific">Aristolochia fimbriata</name>
    <name type="common">White veined hardy Dutchman's pipe vine</name>
    <dbReference type="NCBI Taxonomy" id="158543"/>
    <lineage>
        <taxon>Eukaryota</taxon>
        <taxon>Viridiplantae</taxon>
        <taxon>Streptophyta</taxon>
        <taxon>Embryophyta</taxon>
        <taxon>Tracheophyta</taxon>
        <taxon>Spermatophyta</taxon>
        <taxon>Magnoliopsida</taxon>
        <taxon>Magnoliidae</taxon>
        <taxon>Piperales</taxon>
        <taxon>Aristolochiaceae</taxon>
        <taxon>Aristolochia</taxon>
    </lineage>
</organism>
<feature type="region of interest" description="Disordered" evidence="1">
    <location>
        <begin position="391"/>
        <end position="445"/>
    </location>
</feature>
<reference evidence="4 5" key="1">
    <citation type="submission" date="2021-07" db="EMBL/GenBank/DDBJ databases">
        <title>The Aristolochia fimbriata genome: insights into angiosperm evolution, floral development and chemical biosynthesis.</title>
        <authorList>
            <person name="Jiao Y."/>
        </authorList>
    </citation>
    <scope>NUCLEOTIDE SEQUENCE [LARGE SCALE GENOMIC DNA]</scope>
    <source>
        <strain evidence="4">IBCAS-2021</strain>
        <tissue evidence="4">Leaf</tissue>
    </source>
</reference>
<dbReference type="Pfam" id="PF00249">
    <property type="entry name" value="Myb_DNA-binding"/>
    <property type="match status" value="1"/>
</dbReference>
<dbReference type="EMBL" id="JAINDJ010000008">
    <property type="protein sequence ID" value="KAG9440692.1"/>
    <property type="molecule type" value="Genomic_DNA"/>
</dbReference>
<evidence type="ECO:0000259" key="3">
    <source>
        <dbReference type="PROSITE" id="PS51294"/>
    </source>
</evidence>
<feature type="compositionally biased region" description="Polar residues" evidence="1">
    <location>
        <begin position="538"/>
        <end position="547"/>
    </location>
</feature>
<feature type="domain" description="Myb-like" evidence="2">
    <location>
        <begin position="190"/>
        <end position="239"/>
    </location>
</feature>
<dbReference type="SUPFAM" id="SSF46689">
    <property type="entry name" value="Homeodomain-like"/>
    <property type="match status" value="1"/>
</dbReference>
<dbReference type="PROSITE" id="PS51294">
    <property type="entry name" value="HTH_MYB"/>
    <property type="match status" value="1"/>
</dbReference>
<evidence type="ECO:0000313" key="4">
    <source>
        <dbReference type="EMBL" id="KAG9440692.1"/>
    </source>
</evidence>
<dbReference type="PANTHER" id="PTHR47206:SF1">
    <property type="entry name" value="HOMEODOMAIN-LIKE SUPERFAMILY PROTEIN"/>
    <property type="match status" value="1"/>
</dbReference>
<sequence length="615" mass="65609">MIGTKKGGSITEDDTALLLQRYTATTILALLQEVSQFAGAKIDWNALVKRTTTGIQSAREYQMLWRHLAYRDALVEKIENGAEPLDDDSDLEFELEPSPNVTSETASEAATAVKVLMTHGWATDPGPSNRSSGESHLPLYGSNGQALHASCENTLLARNSSALDGKQSLPTVSSSDGMEGNGPTTSANYPPRRKRKLWTQEEDMELIAAVQKCGEGNWANILKGDFKHDRTASQLSQRWAIIRKKQASLNPVGSGNMKGSTLSEAQLAAQAVSIAIDMPMMRNLSTVGQLNPSSVPATTSNVTMAPVLRPPCPPKPRSTQKKSLASTPMKCSIQEVAVAAGARIANPSTAASLLKAAQSKNAVHIKQGSPPTIGNRPSNIHYIRTAPVVSSVSRPANQGVPRRPLPSGQPAVSSRTAPSNPSTQPDNRTETSTTGSSSSQGEIVQNEENNLGTSEAASEALIQDKPDSKADERHSSYQESIHIVTMVSNDNPATVEMQTDTSMTEADENQKMVEGAPSLAVSDVGEQTFGEPHKDQSNQENIENQSVVEMGSGETEKVVNSSQPLAESSVESKEVTRDPALMSEPPVEVETGVLKEEPNDTIVKDGEAVNSNPSS</sequence>
<dbReference type="InterPro" id="IPR009057">
    <property type="entry name" value="Homeodomain-like_sf"/>
</dbReference>
<feature type="domain" description="HTH myb-type" evidence="3">
    <location>
        <begin position="191"/>
        <end position="247"/>
    </location>
</feature>
<proteinExistence type="predicted"/>
<protein>
    <submittedName>
        <fullName evidence="4">Uncharacterized protein</fullName>
    </submittedName>
</protein>
<feature type="compositionally biased region" description="Basic and acidic residues" evidence="1">
    <location>
        <begin position="593"/>
        <end position="607"/>
    </location>
</feature>